<reference evidence="4 5" key="1">
    <citation type="submission" date="2015-07" db="EMBL/GenBank/DDBJ databases">
        <title>The genome of Habropoda laboriosa.</title>
        <authorList>
            <person name="Pan H."/>
            <person name="Kapheim K."/>
        </authorList>
    </citation>
    <scope>NUCLEOTIDE SEQUENCE [LARGE SCALE GENOMIC DNA]</scope>
    <source>
        <strain evidence="4">0110345459</strain>
    </source>
</reference>
<dbReference type="STRING" id="597456.A0A0L7QLE7"/>
<dbReference type="PANTHER" id="PTHR11733:SF240">
    <property type="entry name" value="GH14155P-RELATED"/>
    <property type="match status" value="1"/>
</dbReference>
<comment type="subcellular location">
    <subcellularLocation>
        <location evidence="1">Cell membrane</location>
        <topology evidence="1">Single-pass type II membrane protein</topology>
    </subcellularLocation>
</comment>
<accession>A0A0L7QLE7</accession>
<dbReference type="GO" id="GO:0004222">
    <property type="term" value="F:metalloendopeptidase activity"/>
    <property type="evidence" value="ECO:0007669"/>
    <property type="project" value="InterPro"/>
</dbReference>
<sequence length="182" mass="20691">MEIVCFQDEACIRERDGPDGICDSKVCEEASKRIVAFMKKGVDPCKDFYQFACGGIRDQQPYQPSSSFNMLQARVDDHLHKLLANKTGQMVGEFEKLGQFYGDCLEFKEKPVNFTPVYELLHELGGYLPPKSIAPADITPLVSRLFYVDVDLYDRSRSSVFLDLPTKRQEDAFFAENPVSKL</sequence>
<gene>
    <name evidence="4" type="ORF">WH47_11885</name>
</gene>
<proteinExistence type="inferred from homology"/>
<dbReference type="PANTHER" id="PTHR11733">
    <property type="entry name" value="ZINC METALLOPROTEASE FAMILY M13 NEPRILYSIN-RELATED"/>
    <property type="match status" value="1"/>
</dbReference>
<evidence type="ECO:0000313" key="4">
    <source>
        <dbReference type="EMBL" id="KOC59438.1"/>
    </source>
</evidence>
<dbReference type="InterPro" id="IPR000718">
    <property type="entry name" value="Peptidase_M13"/>
</dbReference>
<dbReference type="EMBL" id="KQ414919">
    <property type="protein sequence ID" value="KOC59438.1"/>
    <property type="molecule type" value="Genomic_DNA"/>
</dbReference>
<dbReference type="InterPro" id="IPR024079">
    <property type="entry name" value="MetalloPept_cat_dom_sf"/>
</dbReference>
<dbReference type="GO" id="GO:0005886">
    <property type="term" value="C:plasma membrane"/>
    <property type="evidence" value="ECO:0007669"/>
    <property type="project" value="UniProtKB-SubCell"/>
</dbReference>
<organism evidence="4 5">
    <name type="scientific">Habropoda laboriosa</name>
    <dbReference type="NCBI Taxonomy" id="597456"/>
    <lineage>
        <taxon>Eukaryota</taxon>
        <taxon>Metazoa</taxon>
        <taxon>Ecdysozoa</taxon>
        <taxon>Arthropoda</taxon>
        <taxon>Hexapoda</taxon>
        <taxon>Insecta</taxon>
        <taxon>Pterygota</taxon>
        <taxon>Neoptera</taxon>
        <taxon>Endopterygota</taxon>
        <taxon>Hymenoptera</taxon>
        <taxon>Apocrita</taxon>
        <taxon>Aculeata</taxon>
        <taxon>Apoidea</taxon>
        <taxon>Anthophila</taxon>
        <taxon>Apidae</taxon>
        <taxon>Habropoda</taxon>
    </lineage>
</organism>
<evidence type="ECO:0000256" key="2">
    <source>
        <dbReference type="ARBA" id="ARBA00007357"/>
    </source>
</evidence>
<dbReference type="AlphaFoldDB" id="A0A0L7QLE7"/>
<evidence type="ECO:0000259" key="3">
    <source>
        <dbReference type="Pfam" id="PF05649"/>
    </source>
</evidence>
<comment type="similarity">
    <text evidence="2">Belongs to the peptidase M13 family.</text>
</comment>
<name>A0A0L7QLE7_9HYME</name>
<dbReference type="PROSITE" id="PS51885">
    <property type="entry name" value="NEPRILYSIN"/>
    <property type="match status" value="1"/>
</dbReference>
<evidence type="ECO:0000256" key="1">
    <source>
        <dbReference type="ARBA" id="ARBA00004401"/>
    </source>
</evidence>
<dbReference type="Pfam" id="PF05649">
    <property type="entry name" value="Peptidase_M13_N"/>
    <property type="match status" value="1"/>
</dbReference>
<dbReference type="Gene3D" id="3.40.390.10">
    <property type="entry name" value="Collagenase (Catalytic Domain)"/>
    <property type="match status" value="1"/>
</dbReference>
<protein>
    <submittedName>
        <fullName evidence="4">Endothelin-converting enzyme 2</fullName>
    </submittedName>
</protein>
<dbReference type="InterPro" id="IPR008753">
    <property type="entry name" value="Peptidase_M13_N"/>
</dbReference>
<dbReference type="Proteomes" id="UP000053825">
    <property type="component" value="Unassembled WGS sequence"/>
</dbReference>
<feature type="domain" description="Peptidase M13 N-terminal" evidence="3">
    <location>
        <begin position="44"/>
        <end position="156"/>
    </location>
</feature>
<dbReference type="SUPFAM" id="SSF55486">
    <property type="entry name" value="Metalloproteases ('zincins'), catalytic domain"/>
    <property type="match status" value="1"/>
</dbReference>
<evidence type="ECO:0000313" key="5">
    <source>
        <dbReference type="Proteomes" id="UP000053825"/>
    </source>
</evidence>
<dbReference type="OrthoDB" id="2016263at2759"/>
<dbReference type="GO" id="GO:0016485">
    <property type="term" value="P:protein processing"/>
    <property type="evidence" value="ECO:0007669"/>
    <property type="project" value="TreeGrafter"/>
</dbReference>
<keyword evidence="5" id="KW-1185">Reference proteome</keyword>